<evidence type="ECO:0000313" key="10">
    <source>
        <dbReference type="EMBL" id="MBN2954031.1"/>
    </source>
</evidence>
<dbReference type="NCBIfam" id="TIGR02491">
    <property type="entry name" value="NrdG"/>
    <property type="match status" value="1"/>
</dbReference>
<dbReference type="GeneID" id="79856945"/>
<evidence type="ECO:0000256" key="2">
    <source>
        <dbReference type="ARBA" id="ARBA00022485"/>
    </source>
</evidence>
<dbReference type="Gene3D" id="3.20.20.70">
    <property type="entry name" value="Aldolase class I"/>
    <property type="match status" value="1"/>
</dbReference>
<dbReference type="Proteomes" id="UP000768180">
    <property type="component" value="Unassembled WGS sequence"/>
</dbReference>
<dbReference type="GO" id="GO:0051539">
    <property type="term" value="F:4 iron, 4 sulfur cluster binding"/>
    <property type="evidence" value="ECO:0007669"/>
    <property type="project" value="UniProtKB-KW"/>
</dbReference>
<dbReference type="SFLD" id="SFLDG01066">
    <property type="entry name" value="organic_radical-activating_enz"/>
    <property type="match status" value="1"/>
</dbReference>
<keyword evidence="3" id="KW-0949">S-adenosyl-L-methionine</keyword>
<comment type="cofactor">
    <cofactor evidence="1">
        <name>[4Fe-4S] cluster</name>
        <dbReference type="ChEBI" id="CHEBI:49883"/>
    </cofactor>
</comment>
<evidence type="ECO:0000313" key="13">
    <source>
        <dbReference type="Proteomes" id="UP000095706"/>
    </source>
</evidence>
<dbReference type="EMBL" id="CZAL01000002">
    <property type="protein sequence ID" value="CUO83542.1"/>
    <property type="molecule type" value="Genomic_DNA"/>
</dbReference>
<dbReference type="EMBL" id="JAFHBD010000050">
    <property type="protein sequence ID" value="MBN2954031.1"/>
    <property type="molecule type" value="Genomic_DNA"/>
</dbReference>
<keyword evidence="6" id="KW-0411">Iron-sulfur</keyword>
<dbReference type="EMBL" id="CYYV01000020">
    <property type="protein sequence ID" value="CUO91898.1"/>
    <property type="molecule type" value="Genomic_DNA"/>
</dbReference>
<comment type="function">
    <text evidence="7">Activation of anaerobic ribonucleoside-triphosphate reductase under anaerobic conditions by generation of an organic free radical, using S-adenosylmethionine and reduced flavodoxin as cosubstrates to produce 5'-deoxy-adenosine.</text>
</comment>
<dbReference type="PANTHER" id="PTHR30352:SF2">
    <property type="entry name" value="ANAEROBIC RIBONUCLEOSIDE-TRIPHOSPHATE REDUCTASE-ACTIVATING PROTEIN"/>
    <property type="match status" value="1"/>
</dbReference>
<dbReference type="SFLD" id="SFLDF00299">
    <property type="entry name" value="anaerobic_ribonucleoside-triph"/>
    <property type="match status" value="1"/>
</dbReference>
<keyword evidence="2" id="KW-0004">4Fe-4S</keyword>
<dbReference type="InterPro" id="IPR012837">
    <property type="entry name" value="NrdG"/>
</dbReference>
<reference evidence="13 14" key="1">
    <citation type="submission" date="2015-09" db="EMBL/GenBank/DDBJ databases">
        <authorList>
            <consortium name="Pathogen Informatics"/>
        </authorList>
    </citation>
    <scope>NUCLEOTIDE SEQUENCE [LARGE SCALE GENOMIC DNA]</scope>
    <source>
        <strain evidence="9 13">2789STDY5608849</strain>
        <strain evidence="8 14">2789STDY5834885</strain>
    </source>
</reference>
<keyword evidence="4" id="KW-0479">Metal-binding</keyword>
<dbReference type="InterPro" id="IPR013785">
    <property type="entry name" value="Aldolase_TIM"/>
</dbReference>
<dbReference type="CDD" id="cd01335">
    <property type="entry name" value="Radical_SAM"/>
    <property type="match status" value="1"/>
</dbReference>
<dbReference type="SFLD" id="SFLDG01063">
    <property type="entry name" value="activating_enzymes__group_1"/>
    <property type="match status" value="1"/>
</dbReference>
<dbReference type="PANTHER" id="PTHR30352">
    <property type="entry name" value="PYRUVATE FORMATE-LYASE-ACTIVATING ENZYME"/>
    <property type="match status" value="1"/>
</dbReference>
<comment type="similarity">
    <text evidence="7">Belongs to the organic radical-activating enzymes family.</text>
</comment>
<organism evidence="9 13">
    <name type="scientific">Fusicatenibacter saccharivorans</name>
    <dbReference type="NCBI Taxonomy" id="1150298"/>
    <lineage>
        <taxon>Bacteria</taxon>
        <taxon>Bacillati</taxon>
        <taxon>Bacillota</taxon>
        <taxon>Clostridia</taxon>
        <taxon>Lachnospirales</taxon>
        <taxon>Lachnospiraceae</taxon>
        <taxon>Fusicatenibacter</taxon>
    </lineage>
</organism>
<name>A0A174J2U1_9FIRM</name>
<gene>
    <name evidence="10" type="primary">nrdG</name>
    <name evidence="9" type="ORF">ERS852406_03158</name>
    <name evidence="8" type="ORF">ERS852498_00614</name>
    <name evidence="12" type="ORF">G5B05_08775</name>
    <name evidence="10" type="ORF">JTJ23_10695</name>
    <name evidence="11" type="ORF">L0N21_10030</name>
</gene>
<dbReference type="Proteomes" id="UP000095709">
    <property type="component" value="Unassembled WGS sequence"/>
</dbReference>
<evidence type="ECO:0000256" key="6">
    <source>
        <dbReference type="ARBA" id="ARBA00023014"/>
    </source>
</evidence>
<dbReference type="SUPFAM" id="SSF102114">
    <property type="entry name" value="Radical SAM enzymes"/>
    <property type="match status" value="1"/>
</dbReference>
<reference evidence="12 15" key="2">
    <citation type="journal article" date="2020" name="Cell Host Microbe">
        <title>Functional and Genomic Variation between Human-Derived Isolates of Lachnospiraceae Reveals Inter- and Intra-Species Diversity.</title>
        <authorList>
            <person name="Sorbara M.T."/>
            <person name="Littmann E.R."/>
            <person name="Fontana E."/>
            <person name="Moody T.U."/>
            <person name="Kohout C.E."/>
            <person name="Gjonbalaj M."/>
            <person name="Eaton V."/>
            <person name="Seok R."/>
            <person name="Leiner I.M."/>
            <person name="Pamer E.G."/>
        </authorList>
    </citation>
    <scope>NUCLEOTIDE SEQUENCE [LARGE SCALE GENOMIC DNA]</scope>
    <source>
        <strain evidence="12 15">MSK.14.54</strain>
    </source>
</reference>
<evidence type="ECO:0000313" key="8">
    <source>
        <dbReference type="EMBL" id="CUO83542.1"/>
    </source>
</evidence>
<evidence type="ECO:0000256" key="5">
    <source>
        <dbReference type="ARBA" id="ARBA00023004"/>
    </source>
</evidence>
<keyword evidence="5" id="KW-0408">Iron</keyword>
<evidence type="ECO:0000256" key="4">
    <source>
        <dbReference type="ARBA" id="ARBA00022723"/>
    </source>
</evidence>
<dbReference type="AlphaFoldDB" id="A0A174J2U1"/>
<keyword evidence="15" id="KW-1185">Reference proteome</keyword>
<dbReference type="EMBL" id="JAKNFS010000012">
    <property type="protein sequence ID" value="MCG4765844.1"/>
    <property type="molecule type" value="Genomic_DNA"/>
</dbReference>
<reference evidence="10" key="4">
    <citation type="submission" date="2021-02" db="EMBL/GenBank/DDBJ databases">
        <title>Metagenome-assembled genomes from human diarrheal sample B26.</title>
        <authorList>
            <person name="Ateba T.P."/>
            <person name="Alayande K.A."/>
            <person name="Mwanza M."/>
        </authorList>
    </citation>
    <scope>NUCLEOTIDE SEQUENCE</scope>
    <source>
        <strain evidence="10">06WH</strain>
    </source>
</reference>
<dbReference type="PIRSF" id="PIRSF000368">
    <property type="entry name" value="NrdG"/>
    <property type="match status" value="1"/>
</dbReference>
<evidence type="ECO:0000313" key="9">
    <source>
        <dbReference type="EMBL" id="CUO91898.1"/>
    </source>
</evidence>
<dbReference type="InterPro" id="IPR058240">
    <property type="entry name" value="rSAM_sf"/>
</dbReference>
<dbReference type="Proteomes" id="UP000095706">
    <property type="component" value="Unassembled WGS sequence"/>
</dbReference>
<dbReference type="SFLD" id="SFLDS00029">
    <property type="entry name" value="Radical_SAM"/>
    <property type="match status" value="1"/>
</dbReference>
<dbReference type="InterPro" id="IPR034457">
    <property type="entry name" value="Organic_radical-activating"/>
</dbReference>
<keyword evidence="7" id="KW-0560">Oxidoreductase</keyword>
<dbReference type="GO" id="GO:0004748">
    <property type="term" value="F:ribonucleoside-diphosphate reductase activity, thioredoxin disulfide as acceptor"/>
    <property type="evidence" value="ECO:0007669"/>
    <property type="project" value="TreeGrafter"/>
</dbReference>
<evidence type="ECO:0000313" key="14">
    <source>
        <dbReference type="Proteomes" id="UP000095709"/>
    </source>
</evidence>
<evidence type="ECO:0000313" key="12">
    <source>
        <dbReference type="EMBL" id="NSE16500.1"/>
    </source>
</evidence>
<evidence type="ECO:0000313" key="11">
    <source>
        <dbReference type="EMBL" id="MCG4765844.1"/>
    </source>
</evidence>
<evidence type="ECO:0000256" key="7">
    <source>
        <dbReference type="PIRNR" id="PIRNR000368"/>
    </source>
</evidence>
<dbReference type="EMBL" id="JAAITQ010000013">
    <property type="protein sequence ID" value="NSE16500.1"/>
    <property type="molecule type" value="Genomic_DNA"/>
</dbReference>
<protein>
    <recommendedName>
        <fullName evidence="7">Anaerobic ribonucleoside-triphosphate reductase-activating protein</fullName>
        <ecNumber evidence="7">1.97.1.-</ecNumber>
    </recommendedName>
</protein>
<dbReference type="EC" id="1.97.1.-" evidence="7"/>
<dbReference type="RefSeq" id="WP_055228610.1">
    <property type="nucleotide sequence ID" value="NZ_CAXSRP010000016.1"/>
</dbReference>
<dbReference type="InterPro" id="IPR007197">
    <property type="entry name" value="rSAM"/>
</dbReference>
<evidence type="ECO:0000313" key="15">
    <source>
        <dbReference type="Proteomes" id="UP000768180"/>
    </source>
</evidence>
<reference evidence="12" key="3">
    <citation type="submission" date="2020-02" db="EMBL/GenBank/DDBJ databases">
        <authorList>
            <person name="Littmann E."/>
            <person name="Sorbara M."/>
        </authorList>
    </citation>
    <scope>NUCLEOTIDE SEQUENCE</scope>
    <source>
        <strain evidence="12">MSK.14.54</strain>
    </source>
</reference>
<dbReference type="Proteomes" id="UP000737612">
    <property type="component" value="Unassembled WGS sequence"/>
</dbReference>
<evidence type="ECO:0000256" key="1">
    <source>
        <dbReference type="ARBA" id="ARBA00001966"/>
    </source>
</evidence>
<sequence>MRYHNITKDDMLNGDGLRVVLWVAGCGHHCKGCQNPITWDPNGGIPFDDAAKAEIFEQLDKDYISGITFSGGDPLYEANRADVTALAKEIKERYPKKDIWVYTGYEWESVCDLELMDYTDVVVDGRFILAQRDVTLEWKGSPNQRVIDVKKTRARGEVVLFGEK</sequence>
<dbReference type="GO" id="GO:0046872">
    <property type="term" value="F:metal ion binding"/>
    <property type="evidence" value="ECO:0007669"/>
    <property type="project" value="UniProtKB-KW"/>
</dbReference>
<reference evidence="11" key="5">
    <citation type="submission" date="2022-01" db="EMBL/GenBank/DDBJ databases">
        <title>Collection of gut derived symbiotic bacterial strains cultured from healthy donors.</title>
        <authorList>
            <person name="Lin H."/>
            <person name="Kohout C."/>
            <person name="Waligurski E."/>
            <person name="Pamer E.G."/>
        </authorList>
    </citation>
    <scope>NUCLEOTIDE SEQUENCE</scope>
    <source>
        <strain evidence="11">DFI.5.49</strain>
    </source>
</reference>
<dbReference type="Pfam" id="PF13353">
    <property type="entry name" value="Fer4_12"/>
    <property type="match status" value="1"/>
</dbReference>
<dbReference type="Proteomes" id="UP001199915">
    <property type="component" value="Unassembled WGS sequence"/>
</dbReference>
<accession>A0A174J2U1</accession>
<proteinExistence type="inferred from homology"/>
<dbReference type="GO" id="GO:0043365">
    <property type="term" value="F:[formate-C-acetyltransferase]-activating enzyme activity"/>
    <property type="evidence" value="ECO:0007669"/>
    <property type="project" value="InterPro"/>
</dbReference>
<evidence type="ECO:0000256" key="3">
    <source>
        <dbReference type="ARBA" id="ARBA00022691"/>
    </source>
</evidence>